<keyword evidence="8" id="KW-1185">Reference proteome</keyword>
<dbReference type="Gene3D" id="2.70.98.70">
    <property type="match status" value="1"/>
</dbReference>
<dbReference type="PANTHER" id="PTHR39210">
    <property type="entry name" value="HEPARIN-SULFATE LYASE"/>
    <property type="match status" value="1"/>
</dbReference>
<comment type="caution">
    <text evidence="7">The sequence shown here is derived from an EMBL/GenBank/DDBJ whole genome shotgun (WGS) entry which is preliminary data.</text>
</comment>
<dbReference type="AlphaFoldDB" id="A0A8J6UQE2"/>
<protein>
    <submittedName>
        <fullName evidence="7">Alginate lyase family protein</fullName>
    </submittedName>
</protein>
<dbReference type="PANTHER" id="PTHR39210:SF1">
    <property type="entry name" value="HEPARIN-SULFATE LYASE"/>
    <property type="match status" value="1"/>
</dbReference>
<name>A0A8J6UQE2_9GAMM</name>
<evidence type="ECO:0000313" key="7">
    <source>
        <dbReference type="EMBL" id="MBD1391067.1"/>
    </source>
</evidence>
<dbReference type="Pfam" id="PF05426">
    <property type="entry name" value="Alginate_lyase"/>
    <property type="match status" value="1"/>
</dbReference>
<evidence type="ECO:0000313" key="8">
    <source>
        <dbReference type="Proteomes" id="UP000638014"/>
    </source>
</evidence>
<evidence type="ECO:0000259" key="5">
    <source>
        <dbReference type="Pfam" id="PF05426"/>
    </source>
</evidence>
<keyword evidence="2" id="KW-0732">Signal</keyword>
<evidence type="ECO:0000256" key="1">
    <source>
        <dbReference type="ARBA" id="ARBA00004418"/>
    </source>
</evidence>
<gene>
    <name evidence="7" type="ORF">IC617_16690</name>
</gene>
<dbReference type="InterPro" id="IPR012480">
    <property type="entry name" value="Hepar_II_III_C"/>
</dbReference>
<dbReference type="Proteomes" id="UP000638014">
    <property type="component" value="Unassembled WGS sequence"/>
</dbReference>
<dbReference type="GO" id="GO:0042597">
    <property type="term" value="C:periplasmic space"/>
    <property type="evidence" value="ECO:0007669"/>
    <property type="project" value="UniProtKB-SubCell"/>
</dbReference>
<evidence type="ECO:0000256" key="3">
    <source>
        <dbReference type="ARBA" id="ARBA00022764"/>
    </source>
</evidence>
<feature type="domain" description="Alginate lyase" evidence="5">
    <location>
        <begin position="50"/>
        <end position="283"/>
    </location>
</feature>
<feature type="domain" description="Heparinase II/III-like C-terminal" evidence="6">
    <location>
        <begin position="362"/>
        <end position="629"/>
    </location>
</feature>
<evidence type="ECO:0000256" key="4">
    <source>
        <dbReference type="ARBA" id="ARBA00023239"/>
    </source>
</evidence>
<dbReference type="RefSeq" id="WP_191146153.1">
    <property type="nucleotide sequence ID" value="NZ_JACXAF010000027.1"/>
</dbReference>
<comment type="subcellular location">
    <subcellularLocation>
        <location evidence="1">Periplasm</location>
    </subcellularLocation>
</comment>
<proteinExistence type="predicted"/>
<dbReference type="EMBL" id="JACXAF010000027">
    <property type="protein sequence ID" value="MBD1391067.1"/>
    <property type="molecule type" value="Genomic_DNA"/>
</dbReference>
<evidence type="ECO:0000259" key="6">
    <source>
        <dbReference type="Pfam" id="PF07940"/>
    </source>
</evidence>
<dbReference type="SUPFAM" id="SSF48230">
    <property type="entry name" value="Chondroitin AC/alginate lyase"/>
    <property type="match status" value="1"/>
</dbReference>
<dbReference type="Pfam" id="PF07940">
    <property type="entry name" value="Hepar_II_III_C"/>
    <property type="match status" value="1"/>
</dbReference>
<keyword evidence="3" id="KW-0574">Periplasm</keyword>
<accession>A0A8J6UQE2</accession>
<organism evidence="7 8">
    <name type="scientific">Neiella litorisoli</name>
    <dbReference type="NCBI Taxonomy" id="2771431"/>
    <lineage>
        <taxon>Bacteria</taxon>
        <taxon>Pseudomonadati</taxon>
        <taxon>Pseudomonadota</taxon>
        <taxon>Gammaproteobacteria</taxon>
        <taxon>Alteromonadales</taxon>
        <taxon>Echinimonadaceae</taxon>
        <taxon>Neiella</taxon>
    </lineage>
</organism>
<sequence>MSTTVNAADHVTHPNLVITADDVAAMRQAIEQPGLFQQTYQQVKASLDEQMQQPITVPVPKDAGGGYTHERHKKNQYLMYNAGVIYQLTQQQQYADYVRDMLLQYAELYPTLPIHPQKKSSNAGKLFWQGLNEAVWLVYTIQAYDAALPGISQIDRNTIEQGVLRPVALFLSEQSPHTFNKVHNHGTWATAAVGMTGYVLNEPEWVEKALYDLDKSGKGGFLRQMQDLFSPQGYYSEGPYYQRYALMPFVTFAKAIETNEPERKIFEYRNGLLLKAIDTTIQLSYNKLFFPLNDAIKSKGIDTIELINGVAIKYGLTGDPQLLSIAKLQDQILLTGDGLKVAQGIEQGLAQPYDFQTKVYGDSASGDKGALVILRQQAAGADQAVVFKATGQGMGHGHFDKLNWQFYDAGSEIVSDYGAARFLNVEAKFGGRYLPENDSYAKQTVAHNTLVVDETSHYDGNWRESEKHYPELLFFADDDQVAVTSAKVDSAYQDVSFKRTMALLKLADERSLVIDIVDAEAKNKHQFDLPVNYQGQLIETSFQLAGHSNLLKPVGSANGYQHLWLKATAEPQAGLNKVTWLNEQNNRFYSYSTLTTADTQLLFTQTGANDPDFNLRNQHSFILRVPAAKQHTFVSVLEPHGEYNPAKEYTLNGSSQLTAMTFDRQGDIDLVTLTFVDDARYLLAIANGKQVTASRQSSFSHDGKSYVLEGRFSLLQLD</sequence>
<dbReference type="InterPro" id="IPR008929">
    <property type="entry name" value="Chondroitin_lyas"/>
</dbReference>
<keyword evidence="4 7" id="KW-0456">Lyase</keyword>
<dbReference type="InterPro" id="IPR008397">
    <property type="entry name" value="Alginate_lyase_dom"/>
</dbReference>
<dbReference type="Gene3D" id="1.50.10.100">
    <property type="entry name" value="Chondroitin AC/alginate lyase"/>
    <property type="match status" value="1"/>
</dbReference>
<evidence type="ECO:0000256" key="2">
    <source>
        <dbReference type="ARBA" id="ARBA00022729"/>
    </source>
</evidence>
<reference evidence="7" key="1">
    <citation type="submission" date="2020-09" db="EMBL/GenBank/DDBJ databases">
        <title>A novel bacterium of genus Neiella, isolated from South China Sea.</title>
        <authorList>
            <person name="Huang H."/>
            <person name="Mo K."/>
            <person name="Hu Y."/>
        </authorList>
    </citation>
    <scope>NUCLEOTIDE SEQUENCE</scope>
    <source>
        <strain evidence="7">HB171785</strain>
    </source>
</reference>
<dbReference type="GO" id="GO:0016829">
    <property type="term" value="F:lyase activity"/>
    <property type="evidence" value="ECO:0007669"/>
    <property type="project" value="UniProtKB-KW"/>
</dbReference>